<feature type="active site" description="O-isoaspartyl threonine intermediate" evidence="5">
    <location>
        <position position="12"/>
    </location>
</feature>
<dbReference type="NCBIfam" id="TIGR00519">
    <property type="entry name" value="asnASE_I"/>
    <property type="match status" value="1"/>
</dbReference>
<comment type="catalytic activity">
    <reaction evidence="4">
        <text>L-asparagine + H2O = L-aspartate + NH4(+)</text>
        <dbReference type="Rhea" id="RHEA:21016"/>
        <dbReference type="ChEBI" id="CHEBI:15377"/>
        <dbReference type="ChEBI" id="CHEBI:28938"/>
        <dbReference type="ChEBI" id="CHEBI:29991"/>
        <dbReference type="ChEBI" id="CHEBI:58048"/>
        <dbReference type="EC" id="3.5.1.1"/>
    </reaction>
</comment>
<comment type="similarity">
    <text evidence="1">Belongs to the asparaginase 1 family.</text>
</comment>
<evidence type="ECO:0000313" key="11">
    <source>
        <dbReference type="EMBL" id="SEN38827.1"/>
    </source>
</evidence>
<dbReference type="PIRSF" id="PIRSF500176">
    <property type="entry name" value="L_ASNase"/>
    <property type="match status" value="1"/>
</dbReference>
<feature type="binding site" evidence="6">
    <location>
        <position position="54"/>
    </location>
    <ligand>
        <name>substrate</name>
    </ligand>
</feature>
<dbReference type="SUPFAM" id="SSF53774">
    <property type="entry name" value="Glutaminase/Asparaginase"/>
    <property type="match status" value="1"/>
</dbReference>
<evidence type="ECO:0000256" key="3">
    <source>
        <dbReference type="ARBA" id="ARBA00022801"/>
    </source>
</evidence>
<evidence type="ECO:0000256" key="4">
    <source>
        <dbReference type="ARBA" id="ARBA00049366"/>
    </source>
</evidence>
<keyword evidence="12" id="KW-1185">Reference proteome</keyword>
<sequence length="331" mass="36875">MKKILLIATGGTIASKPTEVGLVPSITSDEILELAPHIADLCEVSAIQLMNIDSSNMSPKGWIKIANCVKENYENYDGFVITHGTDTLAYTASALSYLIQNSKKPVVMTGSQKSIYLEDTDARKNLYDSFIYACDEKACGVHIVFDSKIIVGTRARKTRTHSYNAFDSVDYPTVGIVFNGRVIYYLEEKIEGETIFYDELNTNVNILKLVPGISPDLFEFIGKASDVLIIEGFGVGGIPCYDGDNSLVEKLHELKKQGKIIILSTSVPHEGSNMEVYQVGYEIKGNLHLLENYNMTTESTVCKMMWITAITKDVEEVEKMFYKPISHDIVY</sequence>
<dbReference type="OrthoDB" id="9788068at2"/>
<evidence type="ECO:0000256" key="6">
    <source>
        <dbReference type="PIRSR" id="PIRSR001220-2"/>
    </source>
</evidence>
<protein>
    <recommendedName>
        <fullName evidence="2">asparaginase</fullName>
        <ecNumber evidence="2">3.5.1.1</ecNumber>
    </recommendedName>
</protein>
<dbReference type="InterPro" id="IPR037152">
    <property type="entry name" value="L-asparaginase_N_sf"/>
</dbReference>
<dbReference type="EMBL" id="FODF01000003">
    <property type="protein sequence ID" value="SEN38827.1"/>
    <property type="molecule type" value="Genomic_DNA"/>
</dbReference>
<dbReference type="PRINTS" id="PR00139">
    <property type="entry name" value="ASNGLNASE"/>
</dbReference>
<dbReference type="InterPro" id="IPR041725">
    <property type="entry name" value="L-asparaginase_I"/>
</dbReference>
<dbReference type="SMART" id="SM00870">
    <property type="entry name" value="Asparaginase"/>
    <property type="match status" value="1"/>
</dbReference>
<reference evidence="11 12" key="1">
    <citation type="submission" date="2016-10" db="EMBL/GenBank/DDBJ databases">
        <authorList>
            <person name="de Groot N.N."/>
        </authorList>
    </citation>
    <scope>NUCLEOTIDE SEQUENCE [LARGE SCALE GENOMIC DNA]</scope>
    <source>
        <strain evidence="11 12">Calf135</strain>
    </source>
</reference>
<dbReference type="RefSeq" id="WP_091974473.1">
    <property type="nucleotide sequence ID" value="NZ_CAUWDX010000010.1"/>
</dbReference>
<accession>A0A1H8G5Q1</accession>
<dbReference type="Gene3D" id="3.40.50.40">
    <property type="match status" value="1"/>
</dbReference>
<dbReference type="InterPro" id="IPR020827">
    <property type="entry name" value="Asparaginase/glutaminase_AS1"/>
</dbReference>
<dbReference type="GO" id="GO:0006520">
    <property type="term" value="P:amino acid metabolic process"/>
    <property type="evidence" value="ECO:0007669"/>
    <property type="project" value="InterPro"/>
</dbReference>
<feature type="domain" description="L-asparaginase N-terminal" evidence="9">
    <location>
        <begin position="3"/>
        <end position="187"/>
    </location>
</feature>
<dbReference type="InterPro" id="IPR040919">
    <property type="entry name" value="Asparaginase_C"/>
</dbReference>
<dbReference type="PANTHER" id="PTHR11707">
    <property type="entry name" value="L-ASPARAGINASE"/>
    <property type="match status" value="1"/>
</dbReference>
<feature type="active site" evidence="8">
    <location>
        <position position="85"/>
    </location>
</feature>
<feature type="active site" evidence="7">
    <location>
        <position position="12"/>
    </location>
</feature>
<dbReference type="PROSITE" id="PS51732">
    <property type="entry name" value="ASN_GLN_ASE_3"/>
    <property type="match status" value="1"/>
</dbReference>
<dbReference type="PANTHER" id="PTHR11707:SF28">
    <property type="entry name" value="60 KDA LYSOPHOSPHOLIPASE"/>
    <property type="match status" value="1"/>
</dbReference>
<evidence type="ECO:0000256" key="2">
    <source>
        <dbReference type="ARBA" id="ARBA00012920"/>
    </source>
</evidence>
<evidence type="ECO:0000259" key="10">
    <source>
        <dbReference type="Pfam" id="PF17763"/>
    </source>
</evidence>
<feature type="binding site" evidence="6">
    <location>
        <begin position="85"/>
        <end position="86"/>
    </location>
    <ligand>
        <name>substrate</name>
    </ligand>
</feature>
<organism evidence="11 12">
    <name type="scientific">Peptostreptococcus russellii</name>
    <dbReference type="NCBI Taxonomy" id="215200"/>
    <lineage>
        <taxon>Bacteria</taxon>
        <taxon>Bacillati</taxon>
        <taxon>Bacillota</taxon>
        <taxon>Clostridia</taxon>
        <taxon>Peptostreptococcales</taxon>
        <taxon>Peptostreptococcaceae</taxon>
        <taxon>Peptostreptococcus</taxon>
    </lineage>
</organism>
<dbReference type="Proteomes" id="UP000199512">
    <property type="component" value="Unassembled WGS sequence"/>
</dbReference>
<dbReference type="SFLD" id="SFLDS00057">
    <property type="entry name" value="Glutaminase/Asparaginase"/>
    <property type="match status" value="1"/>
</dbReference>
<dbReference type="InterPro" id="IPR006034">
    <property type="entry name" value="Asparaginase/glutaminase-like"/>
</dbReference>
<dbReference type="FunFam" id="3.40.50.1170:FF:000001">
    <property type="entry name" value="L-asparaginase 2"/>
    <property type="match status" value="1"/>
</dbReference>
<dbReference type="InterPro" id="IPR027474">
    <property type="entry name" value="L-asparaginase_N"/>
</dbReference>
<proteinExistence type="inferred from homology"/>
<gene>
    <name evidence="11" type="ORF">SAMN05216454_10358</name>
</gene>
<dbReference type="InterPro" id="IPR027475">
    <property type="entry name" value="Asparaginase/glutaminase_AS2"/>
</dbReference>
<evidence type="ECO:0000256" key="1">
    <source>
        <dbReference type="ARBA" id="ARBA00010518"/>
    </source>
</evidence>
<dbReference type="CDD" id="cd08963">
    <property type="entry name" value="L-asparaginase_I"/>
    <property type="match status" value="1"/>
</dbReference>
<evidence type="ECO:0000256" key="7">
    <source>
        <dbReference type="PROSITE-ProRule" id="PRU10099"/>
    </source>
</evidence>
<dbReference type="PIRSF" id="PIRSF001220">
    <property type="entry name" value="L-ASNase_gatD"/>
    <property type="match status" value="1"/>
</dbReference>
<dbReference type="Pfam" id="PF17763">
    <property type="entry name" value="Asparaginase_C"/>
    <property type="match status" value="1"/>
</dbReference>
<feature type="domain" description="Asparaginase/glutaminase C-terminal" evidence="10">
    <location>
        <begin position="203"/>
        <end position="321"/>
    </location>
</feature>
<dbReference type="Pfam" id="PF00710">
    <property type="entry name" value="Asparaginase"/>
    <property type="match status" value="1"/>
</dbReference>
<dbReference type="PROSITE" id="PS00917">
    <property type="entry name" value="ASN_GLN_ASE_2"/>
    <property type="match status" value="1"/>
</dbReference>
<dbReference type="STRING" id="215200.SAMN05216454_10358"/>
<dbReference type="InterPro" id="IPR027473">
    <property type="entry name" value="L-asparaginase_C"/>
</dbReference>
<dbReference type="InterPro" id="IPR036152">
    <property type="entry name" value="Asp/glu_Ase-like_sf"/>
</dbReference>
<evidence type="ECO:0000256" key="5">
    <source>
        <dbReference type="PIRSR" id="PIRSR001220-1"/>
    </source>
</evidence>
<evidence type="ECO:0000313" key="12">
    <source>
        <dbReference type="Proteomes" id="UP000199512"/>
    </source>
</evidence>
<name>A0A1H8G5Q1_9FIRM</name>
<keyword evidence="3" id="KW-0378">Hydrolase</keyword>
<dbReference type="AlphaFoldDB" id="A0A1H8G5Q1"/>
<dbReference type="EC" id="3.5.1.1" evidence="2"/>
<dbReference type="GO" id="GO:0004067">
    <property type="term" value="F:asparaginase activity"/>
    <property type="evidence" value="ECO:0007669"/>
    <property type="project" value="UniProtKB-UniRule"/>
</dbReference>
<dbReference type="PROSITE" id="PS00144">
    <property type="entry name" value="ASN_GLN_ASE_1"/>
    <property type="match status" value="1"/>
</dbReference>
<evidence type="ECO:0000256" key="8">
    <source>
        <dbReference type="PROSITE-ProRule" id="PRU10100"/>
    </source>
</evidence>
<evidence type="ECO:0000259" key="9">
    <source>
        <dbReference type="Pfam" id="PF00710"/>
    </source>
</evidence>
<dbReference type="Gene3D" id="3.40.50.1170">
    <property type="entry name" value="L-asparaginase, N-terminal domain"/>
    <property type="match status" value="1"/>
</dbReference>
<dbReference type="InterPro" id="IPR006033">
    <property type="entry name" value="AsnA_fam"/>
</dbReference>